<dbReference type="Proteomes" id="UP001168821">
    <property type="component" value="Unassembled WGS sequence"/>
</dbReference>
<evidence type="ECO:0000259" key="10">
    <source>
        <dbReference type="PROSITE" id="PS51314"/>
    </source>
</evidence>
<dbReference type="GO" id="GO:0043162">
    <property type="term" value="P:ubiquitin-dependent protein catabolic process via the multivesicular body sorting pathway"/>
    <property type="evidence" value="ECO:0007669"/>
    <property type="project" value="TreeGrafter"/>
</dbReference>
<evidence type="ECO:0000256" key="5">
    <source>
        <dbReference type="ARBA" id="ARBA00022927"/>
    </source>
</evidence>
<dbReference type="AlphaFoldDB" id="A0AA38IB58"/>
<keyword evidence="8" id="KW-0175">Coiled coil</keyword>
<keyword evidence="12" id="KW-1185">Reference proteome</keyword>
<feature type="domain" description="VPS37 C-terminal" evidence="10">
    <location>
        <begin position="245"/>
        <end position="331"/>
    </location>
</feature>
<dbReference type="GO" id="GO:0000813">
    <property type="term" value="C:ESCRT I complex"/>
    <property type="evidence" value="ECO:0007669"/>
    <property type="project" value="TreeGrafter"/>
</dbReference>
<evidence type="ECO:0000256" key="9">
    <source>
        <dbReference type="SAM" id="MobiDB-lite"/>
    </source>
</evidence>
<dbReference type="GO" id="GO:0006612">
    <property type="term" value="P:protein targeting to membrane"/>
    <property type="evidence" value="ECO:0007669"/>
    <property type="project" value="TreeGrafter"/>
</dbReference>
<keyword evidence="4" id="KW-0967">Endosome</keyword>
<evidence type="ECO:0000313" key="11">
    <source>
        <dbReference type="EMBL" id="KAJ3654658.1"/>
    </source>
</evidence>
<feature type="compositionally biased region" description="Polar residues" evidence="9">
    <location>
        <begin position="117"/>
        <end position="133"/>
    </location>
</feature>
<evidence type="ECO:0000256" key="7">
    <source>
        <dbReference type="PROSITE-ProRule" id="PRU00646"/>
    </source>
</evidence>
<dbReference type="Gene3D" id="1.10.287.660">
    <property type="entry name" value="Helix hairpin bin"/>
    <property type="match status" value="1"/>
</dbReference>
<dbReference type="PROSITE" id="PS51314">
    <property type="entry name" value="VPS37_C"/>
    <property type="match status" value="1"/>
</dbReference>
<sequence length="331" mass="37750">MLPKIYRSDPDIRRHQINTLKIFNDNVVEICEGHEYQIAFKSGRNELCLHISLSKEFPNEKPLLTISPGIGHQWVNSDSEITAAPGLLNFTIHSDLGRVVQAIIREFERNPPPLKNDGSSTSVTPGSNITSPTVPIRDSERSNLNYSIINSFSSPTHLSNSQKRLVFPELNNLSLEELEFLNSNSDRQEEFLNEIPAIKEQNKYLDELIVQVEELAETNLSKQVELVELKANIDKRIEEVTKLAFENERLHVKYQNLSDKYSPVNIKDQLRSGAEKAEQECENIADSFLKGDIDVDRFVTLYTKTRSLCQTRKTKEEKLSHQLDSLLKAGF</sequence>
<dbReference type="PANTHER" id="PTHR13678">
    <property type="entry name" value="VACUOLAR PROTEIN SORTING-ASSOCIATED PROTEIN 37"/>
    <property type="match status" value="1"/>
</dbReference>
<protein>
    <recommendedName>
        <fullName evidence="10">VPS37 C-terminal domain-containing protein</fullName>
    </recommendedName>
</protein>
<evidence type="ECO:0000256" key="3">
    <source>
        <dbReference type="ARBA" id="ARBA00022448"/>
    </source>
</evidence>
<evidence type="ECO:0000256" key="1">
    <source>
        <dbReference type="ARBA" id="ARBA00004633"/>
    </source>
</evidence>
<keyword evidence="3 7" id="KW-0813">Transport</keyword>
<evidence type="ECO:0000256" key="8">
    <source>
        <dbReference type="SAM" id="Coils"/>
    </source>
</evidence>
<evidence type="ECO:0000256" key="4">
    <source>
        <dbReference type="ARBA" id="ARBA00022753"/>
    </source>
</evidence>
<evidence type="ECO:0000256" key="6">
    <source>
        <dbReference type="ARBA" id="ARBA00025010"/>
    </source>
</evidence>
<dbReference type="EMBL" id="JALNTZ010000004">
    <property type="protein sequence ID" value="KAJ3654658.1"/>
    <property type="molecule type" value="Genomic_DNA"/>
</dbReference>
<keyword evidence="5 7" id="KW-0653">Protein transport</keyword>
<dbReference type="Pfam" id="PF07200">
    <property type="entry name" value="Mod_r"/>
    <property type="match status" value="1"/>
</dbReference>
<organism evidence="11 12">
    <name type="scientific">Zophobas morio</name>
    <dbReference type="NCBI Taxonomy" id="2755281"/>
    <lineage>
        <taxon>Eukaryota</taxon>
        <taxon>Metazoa</taxon>
        <taxon>Ecdysozoa</taxon>
        <taxon>Arthropoda</taxon>
        <taxon>Hexapoda</taxon>
        <taxon>Insecta</taxon>
        <taxon>Pterygota</taxon>
        <taxon>Neoptera</taxon>
        <taxon>Endopterygota</taxon>
        <taxon>Coleoptera</taxon>
        <taxon>Polyphaga</taxon>
        <taxon>Cucujiformia</taxon>
        <taxon>Tenebrionidae</taxon>
        <taxon>Zophobas</taxon>
    </lineage>
</organism>
<comment type="similarity">
    <text evidence="2">Belongs to the VPS37 family.</text>
</comment>
<dbReference type="CDD" id="cd11685">
    <property type="entry name" value="UEV_TSG101-like"/>
    <property type="match status" value="1"/>
</dbReference>
<dbReference type="InterPro" id="IPR029012">
    <property type="entry name" value="Helix_hairpin_bin_sf"/>
</dbReference>
<comment type="function">
    <text evidence="6">Component of the ESCRT-I complex, a regulator of vesicular trafficking process. Required for the sorting of endocytic ubiquitinated cargos into multivesicular bodies. May be involved in cell growth and differentiation.</text>
</comment>
<accession>A0AA38IB58</accession>
<reference evidence="11" key="1">
    <citation type="journal article" date="2023" name="G3 (Bethesda)">
        <title>Whole genome assemblies of Zophobas morio and Tenebrio molitor.</title>
        <authorList>
            <person name="Kaur S."/>
            <person name="Stinson S.A."/>
            <person name="diCenzo G.C."/>
        </authorList>
    </citation>
    <scope>NUCLEOTIDE SEQUENCE</scope>
    <source>
        <strain evidence="11">QUZm001</strain>
    </source>
</reference>
<evidence type="ECO:0000313" key="12">
    <source>
        <dbReference type="Proteomes" id="UP001168821"/>
    </source>
</evidence>
<comment type="caution">
    <text evidence="11">The sequence shown here is derived from an EMBL/GenBank/DDBJ whole genome shotgun (WGS) entry which is preliminary data.</text>
</comment>
<dbReference type="InterPro" id="IPR037202">
    <property type="entry name" value="ESCRT_assembly_dom"/>
</dbReference>
<comment type="subcellular location">
    <subcellularLocation>
        <location evidence="1">Late endosome membrane</location>
        <topology evidence="1">Peripheral membrane protein</topology>
    </subcellularLocation>
</comment>
<dbReference type="GO" id="GO:0031902">
    <property type="term" value="C:late endosome membrane"/>
    <property type="evidence" value="ECO:0007669"/>
    <property type="project" value="UniProtKB-SubCell"/>
</dbReference>
<dbReference type="SUPFAM" id="SSF140111">
    <property type="entry name" value="Endosomal sorting complex assembly domain"/>
    <property type="match status" value="1"/>
</dbReference>
<proteinExistence type="inferred from homology"/>
<dbReference type="InterPro" id="IPR009851">
    <property type="entry name" value="Mod_r"/>
</dbReference>
<feature type="coiled-coil region" evidence="8">
    <location>
        <begin position="198"/>
        <end position="232"/>
    </location>
</feature>
<gene>
    <name evidence="11" type="ORF">Zmor_013832</name>
</gene>
<dbReference type="GO" id="GO:0006623">
    <property type="term" value="P:protein targeting to vacuole"/>
    <property type="evidence" value="ECO:0007669"/>
    <property type="project" value="TreeGrafter"/>
</dbReference>
<evidence type="ECO:0000256" key="2">
    <source>
        <dbReference type="ARBA" id="ARBA00007617"/>
    </source>
</evidence>
<name>A0AA38IB58_9CUCU</name>
<feature type="region of interest" description="Disordered" evidence="9">
    <location>
        <begin position="110"/>
        <end position="136"/>
    </location>
</feature>
<dbReference type="PANTHER" id="PTHR13678:SF25">
    <property type="entry name" value="EG:115C2.5 PROTEIN"/>
    <property type="match status" value="1"/>
</dbReference>